<dbReference type="CDD" id="cd06290">
    <property type="entry name" value="PBP1_LacI-like"/>
    <property type="match status" value="1"/>
</dbReference>
<dbReference type="CDD" id="cd01392">
    <property type="entry name" value="HTH_LacI"/>
    <property type="match status" value="1"/>
</dbReference>
<gene>
    <name evidence="6" type="primary">galR</name>
    <name evidence="6" type="ORF">Hgul01_04917</name>
</gene>
<evidence type="ECO:0000256" key="4">
    <source>
        <dbReference type="ARBA" id="ARBA00023163"/>
    </source>
</evidence>
<keyword evidence="4" id="KW-0804">Transcription</keyword>
<evidence type="ECO:0000313" key="7">
    <source>
        <dbReference type="Proteomes" id="UP001428290"/>
    </source>
</evidence>
<feature type="domain" description="HTH lacI-type" evidence="5">
    <location>
        <begin position="25"/>
        <end position="79"/>
    </location>
</feature>
<dbReference type="Gene3D" id="3.40.50.2300">
    <property type="match status" value="2"/>
</dbReference>
<sequence length="354" mass="39293">MLIIQCIDSLEALVWLSIMTGNKRITIHDIARKAGVSPSTVSRVLNSTTPVAEAKRQAVTIAIQQLDYRPNLIAQGLARGTSTIIGVLTQDIGSPFYGELLRGIEYGFRGSRYHPIFANGNWQQAEEYNALNILRSRQPEALIILGGLMPDAEMLAVAQEFPLIIIGRSVPSLEEYCVLVDNFQGAYRATQYLIEMGHQRIAHITGIRSHQDTLDRQAGYEQALRDANLPINRDLIVEGTFQEQSGLLAVETLLMRANPFTALFAANDQMAYGARLALYRRGIRVPEDVSLIGFDDLPSSAYTTPPLTTVRQPTFEMGMSAAKATLNLIDQHPWSLPQLTPDLVIRESTNFARR</sequence>
<evidence type="ECO:0000256" key="1">
    <source>
        <dbReference type="ARBA" id="ARBA00022491"/>
    </source>
</evidence>
<dbReference type="EMBL" id="BAABRU010000032">
    <property type="protein sequence ID" value="GAA5531093.1"/>
    <property type="molecule type" value="Genomic_DNA"/>
</dbReference>
<dbReference type="PROSITE" id="PS00356">
    <property type="entry name" value="HTH_LACI_1"/>
    <property type="match status" value="1"/>
</dbReference>
<accession>A0ABP9X6U3</accession>
<dbReference type="PANTHER" id="PTHR30146:SF148">
    <property type="entry name" value="HTH-TYPE TRANSCRIPTIONAL REPRESSOR PURR-RELATED"/>
    <property type="match status" value="1"/>
</dbReference>
<protein>
    <submittedName>
        <fullName evidence="6">HTH-type transcriptional regulator GalR</fullName>
    </submittedName>
</protein>
<evidence type="ECO:0000256" key="3">
    <source>
        <dbReference type="ARBA" id="ARBA00023125"/>
    </source>
</evidence>
<name>A0ABP9X6U3_9CHLR</name>
<dbReference type="InterPro" id="IPR000843">
    <property type="entry name" value="HTH_LacI"/>
</dbReference>
<organism evidence="6 7">
    <name type="scientific">Herpetosiphon gulosus</name>
    <dbReference type="NCBI Taxonomy" id="1973496"/>
    <lineage>
        <taxon>Bacteria</taxon>
        <taxon>Bacillati</taxon>
        <taxon>Chloroflexota</taxon>
        <taxon>Chloroflexia</taxon>
        <taxon>Herpetosiphonales</taxon>
        <taxon>Herpetosiphonaceae</taxon>
        <taxon>Herpetosiphon</taxon>
    </lineage>
</organism>
<dbReference type="SUPFAM" id="SSF47413">
    <property type="entry name" value="lambda repressor-like DNA-binding domains"/>
    <property type="match status" value="1"/>
</dbReference>
<reference evidence="6 7" key="1">
    <citation type="submission" date="2024-02" db="EMBL/GenBank/DDBJ databases">
        <title>Herpetosiphon gulosus NBRC 112829.</title>
        <authorList>
            <person name="Ichikawa N."/>
            <person name="Katano-Makiyama Y."/>
            <person name="Hidaka K."/>
        </authorList>
    </citation>
    <scope>NUCLEOTIDE SEQUENCE [LARGE SCALE GENOMIC DNA]</scope>
    <source>
        <strain evidence="6 7">NBRC 112829</strain>
    </source>
</reference>
<dbReference type="SMART" id="SM00354">
    <property type="entry name" value="HTH_LACI"/>
    <property type="match status" value="1"/>
</dbReference>
<dbReference type="PROSITE" id="PS50932">
    <property type="entry name" value="HTH_LACI_2"/>
    <property type="match status" value="1"/>
</dbReference>
<keyword evidence="2" id="KW-0805">Transcription regulation</keyword>
<keyword evidence="1" id="KW-0678">Repressor</keyword>
<comment type="caution">
    <text evidence="6">The sequence shown here is derived from an EMBL/GenBank/DDBJ whole genome shotgun (WGS) entry which is preliminary data.</text>
</comment>
<dbReference type="InterPro" id="IPR046335">
    <property type="entry name" value="LacI/GalR-like_sensor"/>
</dbReference>
<dbReference type="Pfam" id="PF00356">
    <property type="entry name" value="LacI"/>
    <property type="match status" value="1"/>
</dbReference>
<evidence type="ECO:0000256" key="2">
    <source>
        <dbReference type="ARBA" id="ARBA00023015"/>
    </source>
</evidence>
<proteinExistence type="predicted"/>
<dbReference type="PANTHER" id="PTHR30146">
    <property type="entry name" value="LACI-RELATED TRANSCRIPTIONAL REPRESSOR"/>
    <property type="match status" value="1"/>
</dbReference>
<dbReference type="InterPro" id="IPR028082">
    <property type="entry name" value="Peripla_BP_I"/>
</dbReference>
<dbReference type="PRINTS" id="PR00036">
    <property type="entry name" value="HTHLACI"/>
</dbReference>
<dbReference type="InterPro" id="IPR010982">
    <property type="entry name" value="Lambda_DNA-bd_dom_sf"/>
</dbReference>
<dbReference type="SUPFAM" id="SSF53822">
    <property type="entry name" value="Periplasmic binding protein-like I"/>
    <property type="match status" value="1"/>
</dbReference>
<keyword evidence="7" id="KW-1185">Reference proteome</keyword>
<evidence type="ECO:0000259" key="5">
    <source>
        <dbReference type="PROSITE" id="PS50932"/>
    </source>
</evidence>
<keyword evidence="3" id="KW-0238">DNA-binding</keyword>
<dbReference type="Gene3D" id="1.10.260.40">
    <property type="entry name" value="lambda repressor-like DNA-binding domains"/>
    <property type="match status" value="1"/>
</dbReference>
<dbReference type="Pfam" id="PF13377">
    <property type="entry name" value="Peripla_BP_3"/>
    <property type="match status" value="1"/>
</dbReference>
<dbReference type="Proteomes" id="UP001428290">
    <property type="component" value="Unassembled WGS sequence"/>
</dbReference>
<evidence type="ECO:0000313" key="6">
    <source>
        <dbReference type="EMBL" id="GAA5531093.1"/>
    </source>
</evidence>